<accession>A0A117NHA2</accession>
<gene>
    <name evidence="2" type="ORF">ABT39_MTgene5049</name>
</gene>
<evidence type="ECO:0000313" key="2">
    <source>
        <dbReference type="EMBL" id="KUM48053.1"/>
    </source>
</evidence>
<keyword evidence="2" id="KW-0496">Mitochondrion</keyword>
<name>A0A117NHA2_PICGL</name>
<reference evidence="2" key="1">
    <citation type="journal article" date="2015" name="Genome Biol. Evol.">
        <title>Organellar Genomes of White Spruce (Picea glauca): Assembly and Annotation.</title>
        <authorList>
            <person name="Jackman S.D."/>
            <person name="Warren R.L."/>
            <person name="Gibb E.A."/>
            <person name="Vandervalk B.P."/>
            <person name="Mohamadi H."/>
            <person name="Chu J."/>
            <person name="Raymond A."/>
            <person name="Pleasance S."/>
            <person name="Coope R."/>
            <person name="Wildung M.R."/>
            <person name="Ritland C.E."/>
            <person name="Bousquet J."/>
            <person name="Jones S.J."/>
            <person name="Bohlmann J."/>
            <person name="Birol I."/>
        </authorList>
    </citation>
    <scope>NUCLEOTIDE SEQUENCE [LARGE SCALE GENOMIC DNA]</scope>
    <source>
        <tissue evidence="2">Flushing bud</tissue>
    </source>
</reference>
<proteinExistence type="predicted"/>
<evidence type="ECO:0000256" key="1">
    <source>
        <dbReference type="SAM" id="Phobius"/>
    </source>
</evidence>
<dbReference type="EMBL" id="LKAM01000006">
    <property type="protein sequence ID" value="KUM48053.1"/>
    <property type="molecule type" value="Genomic_DNA"/>
</dbReference>
<feature type="transmembrane region" description="Helical" evidence="1">
    <location>
        <begin position="6"/>
        <end position="28"/>
    </location>
</feature>
<keyword evidence="1" id="KW-1133">Transmembrane helix</keyword>
<comment type="caution">
    <text evidence="2">The sequence shown here is derived from an EMBL/GenBank/DDBJ whole genome shotgun (WGS) entry which is preliminary data.</text>
</comment>
<sequence>MGTSQSNLIFIAYGLFFLGICFSFMFLFSRNSSLPIKKGCSCYPAQSRIVQGRAVGVAKTLPHMGFFLAIILADNGNG</sequence>
<organism evidence="2">
    <name type="scientific">Picea glauca</name>
    <name type="common">White spruce</name>
    <name type="synonym">Pinus glauca</name>
    <dbReference type="NCBI Taxonomy" id="3330"/>
    <lineage>
        <taxon>Eukaryota</taxon>
        <taxon>Viridiplantae</taxon>
        <taxon>Streptophyta</taxon>
        <taxon>Embryophyta</taxon>
        <taxon>Tracheophyta</taxon>
        <taxon>Spermatophyta</taxon>
        <taxon>Pinopsida</taxon>
        <taxon>Pinidae</taxon>
        <taxon>Conifers I</taxon>
        <taxon>Pinales</taxon>
        <taxon>Pinaceae</taxon>
        <taxon>Picea</taxon>
    </lineage>
</organism>
<dbReference type="AlphaFoldDB" id="A0A117NHA2"/>
<protein>
    <submittedName>
        <fullName evidence="2">Uncharacterized protein</fullName>
    </submittedName>
</protein>
<geneLocation type="mitochondrion" evidence="2"/>
<keyword evidence="1" id="KW-0472">Membrane</keyword>
<keyword evidence="1" id="KW-0812">Transmembrane</keyword>